<dbReference type="EMBL" id="PGCJ01001290">
    <property type="protein sequence ID" value="PLW06712.1"/>
    <property type="molecule type" value="Genomic_DNA"/>
</dbReference>
<keyword evidence="2" id="KW-1185">Reference proteome</keyword>
<sequence>MDLEQPARPVAETIASFRAINPDGKSPEEYQKIFKTVIQQISHRVATRKERIHFAHMNTSAGAPPNDMSEFAQQLCLAILPSFQHKLRFLPHVLNPSNMRSDMRSWFEGVLNHLFAMHQILEEIDSSIISIRKAWERDQDDKRNLRHLRKLKARKIMVFTEAILTGPFCDLLNTCNTFFNCSNLSTLSLFDSHFIHDEWDKLSRRSTLTVYHIDTLIHWSQKSMLNVAKEEWRERVEAIEELLESLVECLHRIYLKNPKCSASESDQDIRSLSGPDHVKFSDDDHVKFFKDGVLIIKLCRIFFNKLGRITNSQPVIWVEPSTEMELDQLNQLLKVTSATRMYMYQYDDALPYPTPIRRETVVHALNKLQMAMSDCHGALDKYCNSLLETNNPELDHELIADGRLWLQSWDSSFRLVTEKAVNATGR</sequence>
<dbReference type="Proteomes" id="UP000235388">
    <property type="component" value="Unassembled WGS sequence"/>
</dbReference>
<dbReference type="PANTHER" id="PTHR33069">
    <property type="entry name" value="CHROMOSOME 7, WHOLE GENOME SHOTGUN SEQUENCE-RELATED"/>
    <property type="match status" value="1"/>
</dbReference>
<dbReference type="PANTHER" id="PTHR33069:SF3">
    <property type="entry name" value="DYNEIN HEAVY CHAIN TAIL DOMAIN-CONTAINING PROTEIN"/>
    <property type="match status" value="1"/>
</dbReference>
<proteinExistence type="predicted"/>
<evidence type="ECO:0000313" key="2">
    <source>
        <dbReference type="Proteomes" id="UP000235388"/>
    </source>
</evidence>
<dbReference type="AlphaFoldDB" id="A0A2N5S0I9"/>
<gene>
    <name evidence="1" type="ORF">PCANC_26610</name>
</gene>
<reference evidence="1 2" key="1">
    <citation type="submission" date="2017-11" db="EMBL/GenBank/DDBJ databases">
        <title>De novo assembly and phasing of dikaryotic genomes from two isolates of Puccinia coronata f. sp. avenae, the causal agent of oat crown rust.</title>
        <authorList>
            <person name="Miller M.E."/>
            <person name="Zhang Y."/>
            <person name="Omidvar V."/>
            <person name="Sperschneider J."/>
            <person name="Schwessinger B."/>
            <person name="Raley C."/>
            <person name="Palmer J.M."/>
            <person name="Garnica D."/>
            <person name="Upadhyaya N."/>
            <person name="Rathjen J."/>
            <person name="Taylor J.M."/>
            <person name="Park R.F."/>
            <person name="Dodds P.N."/>
            <person name="Hirsch C.D."/>
            <person name="Kianian S.F."/>
            <person name="Figueroa M."/>
        </authorList>
    </citation>
    <scope>NUCLEOTIDE SEQUENCE [LARGE SCALE GENOMIC DNA]</scope>
    <source>
        <strain evidence="1">12NC29</strain>
    </source>
</reference>
<name>A0A2N5S0I9_9BASI</name>
<accession>A0A2N5S0I9</accession>
<organism evidence="1 2">
    <name type="scientific">Puccinia coronata f. sp. avenae</name>
    <dbReference type="NCBI Taxonomy" id="200324"/>
    <lineage>
        <taxon>Eukaryota</taxon>
        <taxon>Fungi</taxon>
        <taxon>Dikarya</taxon>
        <taxon>Basidiomycota</taxon>
        <taxon>Pucciniomycotina</taxon>
        <taxon>Pucciniomycetes</taxon>
        <taxon>Pucciniales</taxon>
        <taxon>Pucciniaceae</taxon>
        <taxon>Puccinia</taxon>
    </lineage>
</organism>
<evidence type="ECO:0000313" key="1">
    <source>
        <dbReference type="EMBL" id="PLW06712.1"/>
    </source>
</evidence>
<protein>
    <submittedName>
        <fullName evidence="1">Uncharacterized protein</fullName>
    </submittedName>
</protein>
<comment type="caution">
    <text evidence="1">The sequence shown here is derived from an EMBL/GenBank/DDBJ whole genome shotgun (WGS) entry which is preliminary data.</text>
</comment>